<evidence type="ECO:0000256" key="3">
    <source>
        <dbReference type="ARBA" id="ARBA00022827"/>
    </source>
</evidence>
<dbReference type="AlphaFoldDB" id="A0A3S0X0Y6"/>
<dbReference type="NCBIfam" id="TIGR00275">
    <property type="entry name" value="aminoacetone oxidase family FAD-binding enzyme"/>
    <property type="match status" value="1"/>
</dbReference>
<dbReference type="OrthoDB" id="5288829at2"/>
<feature type="region of interest" description="Disordered" evidence="4">
    <location>
        <begin position="1"/>
        <end position="55"/>
    </location>
</feature>
<dbReference type="PRINTS" id="PR00420">
    <property type="entry name" value="RNGMNOXGNASE"/>
</dbReference>
<feature type="domain" description="RsdA/BaiN/AoA(So)-like insert" evidence="6">
    <location>
        <begin position="249"/>
        <end position="399"/>
    </location>
</feature>
<evidence type="ECO:0000313" key="8">
    <source>
        <dbReference type="Proteomes" id="UP000280346"/>
    </source>
</evidence>
<dbReference type="NCBIfam" id="TIGR03862">
    <property type="entry name" value="flavo_PP4765"/>
    <property type="match status" value="1"/>
</dbReference>
<keyword evidence="8" id="KW-1185">Reference proteome</keyword>
<name>A0A3S0X0Y6_9PROT</name>
<dbReference type="Gene3D" id="1.10.8.260">
    <property type="entry name" value="HI0933 insert domain-like"/>
    <property type="match status" value="1"/>
</dbReference>
<sequence length="458" mass="48082">MTPAISPTSPPISPRKSPRTRIDRTGSPPPSHAPAPGGGEKRLPPSESHRPLSAAPNFSPDVAVIGAGPAGLMAAEVAAGAGLSVAVFDHTPSPARKLLLAGRGGLNLTHSEPLDRFLPRYGAQEALFRDLLAGFSPEELRGWAAGLGIETFVGSSGRVFPVQMKASTLVRAWLRRLGGLGVTLHSRHRWTGWDAEGRLTLRDPTGATVTAAPRATLLALGGASWPRTGSDGGWTGILAAQGVEIVPLRPSNMGFEVPWSDHLRERFAGQPVKSVGLSAAGRRLKGEFVITETGIEGGAVYALSAPLRDAIAAEGWAALTLDLLPDLAEAEVLKRLRRRGAESLATFLKKSLSLSGPRAALLREFASAAELADPVTLARRIKALPMVLTGIRPIDRAISSAGGVALSELDERLMLKRRPGVFLAGEMLDWEAPTGGYLLQGCFAMGVAAGRGMIGRLG</sequence>
<dbReference type="InterPro" id="IPR057661">
    <property type="entry name" value="RsdA/BaiN/AoA(So)_Rossmann"/>
</dbReference>
<evidence type="ECO:0000259" key="6">
    <source>
        <dbReference type="Pfam" id="PF22780"/>
    </source>
</evidence>
<dbReference type="InterPro" id="IPR055178">
    <property type="entry name" value="RsdA/BaiN/AoA(So)-like_dom"/>
</dbReference>
<dbReference type="SUPFAM" id="SSF51905">
    <property type="entry name" value="FAD/NAD(P)-binding domain"/>
    <property type="match status" value="1"/>
</dbReference>
<dbReference type="InterPro" id="IPR036188">
    <property type="entry name" value="FAD/NAD-bd_sf"/>
</dbReference>
<evidence type="ECO:0000256" key="1">
    <source>
        <dbReference type="ARBA" id="ARBA00001974"/>
    </source>
</evidence>
<dbReference type="InterPro" id="IPR004792">
    <property type="entry name" value="BaiN-like"/>
</dbReference>
<comment type="cofactor">
    <cofactor evidence="1">
        <name>FAD</name>
        <dbReference type="ChEBI" id="CHEBI:57692"/>
    </cofactor>
</comment>
<dbReference type="Proteomes" id="UP000280346">
    <property type="component" value="Unassembled WGS sequence"/>
</dbReference>
<dbReference type="InterPro" id="IPR022460">
    <property type="entry name" value="Flavoprotein_PP4765"/>
</dbReference>
<evidence type="ECO:0000256" key="2">
    <source>
        <dbReference type="ARBA" id="ARBA00022630"/>
    </source>
</evidence>
<dbReference type="EMBL" id="RZIJ01000004">
    <property type="protein sequence ID" value="RUQ74253.1"/>
    <property type="molecule type" value="Genomic_DNA"/>
</dbReference>
<comment type="caution">
    <text evidence="7">The sequence shown here is derived from an EMBL/GenBank/DDBJ whole genome shotgun (WGS) entry which is preliminary data.</text>
</comment>
<dbReference type="InterPro" id="IPR023166">
    <property type="entry name" value="BaiN-like_dom_sf"/>
</dbReference>
<organism evidence="7 8">
    <name type="scientific">Azospirillum doebereinerae</name>
    <dbReference type="NCBI Taxonomy" id="92933"/>
    <lineage>
        <taxon>Bacteria</taxon>
        <taxon>Pseudomonadati</taxon>
        <taxon>Pseudomonadota</taxon>
        <taxon>Alphaproteobacteria</taxon>
        <taxon>Rhodospirillales</taxon>
        <taxon>Azospirillaceae</taxon>
        <taxon>Azospirillum</taxon>
    </lineage>
</organism>
<feature type="domain" description="RsdA/BaiN/AoA(So)-like Rossmann fold-like" evidence="5">
    <location>
        <begin position="61"/>
        <end position="451"/>
    </location>
</feature>
<feature type="compositionally biased region" description="Basic and acidic residues" evidence="4">
    <location>
        <begin position="39"/>
        <end position="50"/>
    </location>
</feature>
<keyword evidence="3" id="KW-0274">FAD</keyword>
<evidence type="ECO:0000256" key="4">
    <source>
        <dbReference type="SAM" id="MobiDB-lite"/>
    </source>
</evidence>
<dbReference type="PANTHER" id="PTHR42887">
    <property type="entry name" value="OS12G0638800 PROTEIN"/>
    <property type="match status" value="1"/>
</dbReference>
<gene>
    <name evidence="7" type="ORF">EJ913_07855</name>
</gene>
<dbReference type="Pfam" id="PF22780">
    <property type="entry name" value="HI0933_like_1st"/>
    <property type="match status" value="1"/>
</dbReference>
<dbReference type="Gene3D" id="3.50.50.60">
    <property type="entry name" value="FAD/NAD(P)-binding domain"/>
    <property type="match status" value="1"/>
</dbReference>
<proteinExistence type="predicted"/>
<evidence type="ECO:0000313" key="7">
    <source>
        <dbReference type="EMBL" id="RUQ74253.1"/>
    </source>
</evidence>
<dbReference type="Pfam" id="PF03486">
    <property type="entry name" value="HI0933_like"/>
    <property type="match status" value="1"/>
</dbReference>
<dbReference type="Gene3D" id="2.40.30.10">
    <property type="entry name" value="Translation factors"/>
    <property type="match status" value="1"/>
</dbReference>
<evidence type="ECO:0000259" key="5">
    <source>
        <dbReference type="Pfam" id="PF03486"/>
    </source>
</evidence>
<dbReference type="SUPFAM" id="SSF160996">
    <property type="entry name" value="HI0933 insert domain-like"/>
    <property type="match status" value="1"/>
</dbReference>
<protein>
    <submittedName>
        <fullName evidence="7">TIGR03862 family flavoprotein</fullName>
    </submittedName>
</protein>
<reference evidence="7 8" key="1">
    <citation type="submission" date="2018-12" db="EMBL/GenBank/DDBJ databases">
        <authorList>
            <person name="Yang Y."/>
        </authorList>
    </citation>
    <scope>NUCLEOTIDE SEQUENCE [LARGE SCALE GENOMIC DNA]</scope>
    <source>
        <strain evidence="7 8">GSF71</strain>
    </source>
</reference>
<accession>A0A3S0X0Y6</accession>
<dbReference type="PANTHER" id="PTHR42887:SF1">
    <property type="entry name" value="BLR3961 PROTEIN"/>
    <property type="match status" value="1"/>
</dbReference>
<keyword evidence="2" id="KW-0285">Flavoprotein</keyword>